<dbReference type="PROSITE" id="PS51755">
    <property type="entry name" value="OMPR_PHOB"/>
    <property type="match status" value="1"/>
</dbReference>
<dbReference type="EMBL" id="JAAQQR010000009">
    <property type="protein sequence ID" value="NID06484.1"/>
    <property type="molecule type" value="Genomic_DNA"/>
</dbReference>
<dbReference type="InterPro" id="IPR036388">
    <property type="entry name" value="WH-like_DNA-bd_sf"/>
</dbReference>
<evidence type="ECO:0000259" key="3">
    <source>
        <dbReference type="PROSITE" id="PS51755"/>
    </source>
</evidence>
<evidence type="ECO:0000313" key="4">
    <source>
        <dbReference type="EMBL" id="NID06484.1"/>
    </source>
</evidence>
<dbReference type="PANTHER" id="PTHR47691">
    <property type="entry name" value="REGULATOR-RELATED"/>
    <property type="match status" value="1"/>
</dbReference>
<sequence length="132" mass="14394">MHATSLFGPFRLEPASRTLYRDGEVVKLGSRAFDILVVLVERRGAVVTPRELMSVAWQGLVVGESNVRVQIANLRQALGRDGEGARYIASIPGRGYTFLASAVRVDDAALSTSTRPVWCGGTWSWRWSGTGT</sequence>
<protein>
    <submittedName>
        <fullName evidence="4">Transcriptional regulator</fullName>
    </submittedName>
</protein>
<organism evidence="4 5">
    <name type="scientific">Luteibacter jiangsuensis</name>
    <dbReference type="NCBI Taxonomy" id="637577"/>
    <lineage>
        <taxon>Bacteria</taxon>
        <taxon>Pseudomonadati</taxon>
        <taxon>Pseudomonadota</taxon>
        <taxon>Gammaproteobacteria</taxon>
        <taxon>Lysobacterales</taxon>
        <taxon>Rhodanobacteraceae</taxon>
        <taxon>Luteibacter</taxon>
    </lineage>
</organism>
<keyword evidence="5" id="KW-1185">Reference proteome</keyword>
<dbReference type="SMART" id="SM00862">
    <property type="entry name" value="Trans_reg_C"/>
    <property type="match status" value="1"/>
</dbReference>
<keyword evidence="1 2" id="KW-0238">DNA-binding</keyword>
<feature type="DNA-binding region" description="OmpR/PhoB-type" evidence="2">
    <location>
        <begin position="2"/>
        <end position="100"/>
    </location>
</feature>
<accession>A0ABX0Q7J6</accession>
<dbReference type="Pfam" id="PF00486">
    <property type="entry name" value="Trans_reg_C"/>
    <property type="match status" value="1"/>
</dbReference>
<dbReference type="RefSeq" id="WP_167128956.1">
    <property type="nucleotide sequence ID" value="NZ_JAAQQR010000009.1"/>
</dbReference>
<dbReference type="Proteomes" id="UP001429601">
    <property type="component" value="Unassembled WGS sequence"/>
</dbReference>
<comment type="caution">
    <text evidence="4">The sequence shown here is derived from an EMBL/GenBank/DDBJ whole genome shotgun (WGS) entry which is preliminary data.</text>
</comment>
<evidence type="ECO:0000313" key="5">
    <source>
        <dbReference type="Proteomes" id="UP001429601"/>
    </source>
</evidence>
<dbReference type="CDD" id="cd00383">
    <property type="entry name" value="trans_reg_C"/>
    <property type="match status" value="1"/>
</dbReference>
<dbReference type="InterPro" id="IPR016032">
    <property type="entry name" value="Sig_transdc_resp-reg_C-effctor"/>
</dbReference>
<proteinExistence type="predicted"/>
<evidence type="ECO:0000256" key="2">
    <source>
        <dbReference type="PROSITE-ProRule" id="PRU01091"/>
    </source>
</evidence>
<dbReference type="SUPFAM" id="SSF46894">
    <property type="entry name" value="C-terminal effector domain of the bipartite response regulators"/>
    <property type="match status" value="1"/>
</dbReference>
<dbReference type="Gene3D" id="1.10.10.10">
    <property type="entry name" value="Winged helix-like DNA-binding domain superfamily/Winged helix DNA-binding domain"/>
    <property type="match status" value="1"/>
</dbReference>
<dbReference type="InterPro" id="IPR001867">
    <property type="entry name" value="OmpR/PhoB-type_DNA-bd"/>
</dbReference>
<feature type="domain" description="OmpR/PhoB-type" evidence="3">
    <location>
        <begin position="2"/>
        <end position="100"/>
    </location>
</feature>
<dbReference type="PANTHER" id="PTHR47691:SF3">
    <property type="entry name" value="HTH-TYPE TRANSCRIPTIONAL REGULATOR RV0890C-RELATED"/>
    <property type="match status" value="1"/>
</dbReference>
<gene>
    <name evidence="4" type="ORF">HBF26_16435</name>
</gene>
<name>A0ABX0Q7J6_9GAMM</name>
<reference evidence="4 5" key="1">
    <citation type="journal article" date="2011" name="Curr. Microbiol.">
        <title>Luteibacter jiangsuensis sp. nov.: a methamidophos-degrading bacterium isolated from a methamidophos-manufacturing factory.</title>
        <authorList>
            <person name="Wang L."/>
            <person name="Wang G.L."/>
            <person name="Li S.P."/>
            <person name="Jiang J.D."/>
        </authorList>
    </citation>
    <scope>NUCLEOTIDE SEQUENCE [LARGE SCALE GENOMIC DNA]</scope>
    <source>
        <strain evidence="4 5">CGMCC 1.10133</strain>
    </source>
</reference>
<evidence type="ECO:0000256" key="1">
    <source>
        <dbReference type="ARBA" id="ARBA00023125"/>
    </source>
</evidence>